<dbReference type="KEGG" id="moc:BB934_04480"/>
<dbReference type="OrthoDB" id="9853243at2"/>
<accession>A0A1B2EC76</accession>
<organism evidence="1">
    <name type="scientific">Microvirga ossetica</name>
    <dbReference type="NCBI Taxonomy" id="1882682"/>
    <lineage>
        <taxon>Bacteria</taxon>
        <taxon>Pseudomonadati</taxon>
        <taxon>Pseudomonadota</taxon>
        <taxon>Alphaproteobacteria</taxon>
        <taxon>Hyphomicrobiales</taxon>
        <taxon>Methylobacteriaceae</taxon>
        <taxon>Microvirga</taxon>
    </lineage>
</organism>
<dbReference type="EMBL" id="CP016616">
    <property type="protein sequence ID" value="ANY77580.1"/>
    <property type="molecule type" value="Genomic_DNA"/>
</dbReference>
<evidence type="ECO:0000313" key="1">
    <source>
        <dbReference type="EMBL" id="ANY77580.1"/>
    </source>
</evidence>
<reference evidence="1" key="1">
    <citation type="submission" date="2016-07" db="EMBL/GenBank/DDBJ databases">
        <title>Microvirga ossetica sp. nov. a new species of rhizobia isolated from root nodules of the legume species Vicia alpestris Steven originated from North Ossetia region in the Caucasus.</title>
        <authorList>
            <person name="Safronova V.I."/>
            <person name="Kuznetsova I.G."/>
            <person name="Sazanova A.L."/>
            <person name="Belimov A."/>
            <person name="Andronov E."/>
            <person name="Osledkin Y.S."/>
            <person name="Onishchuk O.P."/>
            <person name="Kurchak O.N."/>
            <person name="Shaposhnikov A.I."/>
            <person name="Willems A."/>
            <person name="Tikhonovich I.A."/>
        </authorList>
    </citation>
    <scope>NUCLEOTIDE SEQUENCE [LARGE SCALE GENOMIC DNA]</scope>
    <source>
        <strain evidence="1">V5/3M</strain>
    </source>
</reference>
<sequence length="97" mass="11057">MYDECLYEAKKATASASTKTIVGYRQFELYNMCLKLKGVTYVGDITMSDEKWKPIFEHCKAEAKSDVSGRPASHQRDDLQEDLAVACFKRKGVVFHQ</sequence>
<dbReference type="AlphaFoldDB" id="A0A1B2EC76"/>
<gene>
    <name evidence="1" type="ORF">BB934_04480</name>
</gene>
<dbReference type="RefSeq" id="WP_099508565.1">
    <property type="nucleotide sequence ID" value="NZ_CP016616.1"/>
</dbReference>
<name>A0A1B2EC76_9HYPH</name>
<protein>
    <submittedName>
        <fullName evidence="1">Uncharacterized protein</fullName>
    </submittedName>
</protein>
<proteinExistence type="predicted"/>